<dbReference type="Gene3D" id="1.10.510.10">
    <property type="entry name" value="Transferase(Phosphotransferase) domain 1"/>
    <property type="match status" value="1"/>
</dbReference>
<dbReference type="Gene3D" id="3.40.50.300">
    <property type="entry name" value="P-loop containing nucleotide triphosphate hydrolases"/>
    <property type="match status" value="1"/>
</dbReference>
<evidence type="ECO:0000313" key="2">
    <source>
        <dbReference type="EMBL" id="XDV55160.1"/>
    </source>
</evidence>
<name>A0AB39XAX2_9BRAD</name>
<dbReference type="InterPro" id="IPR011009">
    <property type="entry name" value="Kinase-like_dom_sf"/>
</dbReference>
<dbReference type="PROSITE" id="PS50011">
    <property type="entry name" value="PROTEIN_KINASE_DOM"/>
    <property type="match status" value="1"/>
</dbReference>
<dbReference type="RefSeq" id="WP_369719617.1">
    <property type="nucleotide sequence ID" value="NZ_CP165734.1"/>
</dbReference>
<dbReference type="AlphaFoldDB" id="A0AB39XAX2"/>
<sequence>MLAVVPAAEHSTPQCLDRLAHEFALKDELDSSWAAKPLELVQDRSRSILVLEDPGGEPLSWLIGTPMETGSFLRIAIQIAATLSKVHQRGLVHKDIKPANILVSQSNGNVHLTGFGFASRRPRERQSLALPESIAGTFAYMSPEQTGRMNRSIDSRSDLYSLGVTLYQMATGSLPFAASDPMEWVHCHVAREPEPPGKRCGDVPPAVSDIVMKLLSKMAEERYQTAAGAQRDLQHCLAQWELRHRIDNFALGEHDTPDRLLVPEKLYGRTQELELLLASFARIIENGAPELALVSGYSGIGKSSVVNELHKVLVPSGGLFASGKFDQHKRDVPYATLAKAFQSLIRPLLGKSETELSQWRNDLLSAIGPNGQLVVELIPELKAIVGEQQPVPELPLQQAQSRFHRVFEQFIGLFARPEHPLVLFLDDLQWVDMATFELLEDLLSRPSLKHLMLIGAYRDNEVGATHPVMRMREAVKAPGGRIVEITLAPLGRRHLRQLLADALRCEQTHAAPLAQLVHDKTGGNPLFAIQFMFSLVDEGLLAFDHDATQWRWDLDRIHAKRYTDNVVDLMLGNLTRLPVATRAALSQMACLGNTAEIAVISIVLGASDDRVHADLWPAVRQEFVEPHAGGYRFVHDRFQEAAYALIAEGERAAAHLRIGRLFLARTSPEAVEENVFEIVSQLNRGAALITATEERVRVAELNLLAGWRAKAATDFASALVHFSSGEEMLAEDRWEQHHALSFALALQRAECEFVAGEPTIAKVRLAWLANHAATLPELAAVTRLRMEPSDRDVEVGLGYLRRVGIVWSAHPTSEEVGQEYERMWRQIGERPVEALLDLPEMTDPIARGTMDVLTVLVSPAWYIDERLRRLIIGRMANLSMEYGNSDASCLAYVVLGNVLGPDFGDYAAGYRFARLGLDLVERQGLDRFKARVYLGFGSWTRNVRTGRPWLRRAFDAAQQAGDINYASFTRHHLLTHLLACGDPLSEVQREAEAGLDFARQARVELAADRIAGQLQLVRTLRGLTIQFGCFDDAAFNEAEFEHRLEADPRLEQAGFWYWVRKLQARVLADNRGAIAAAAKADQLLWTSKALFDRVEFHFYAALALAASGEMPVAGEAGGRLIR</sequence>
<protein>
    <submittedName>
        <fullName evidence="2">AAA family ATPase</fullName>
    </submittedName>
</protein>
<dbReference type="InterPro" id="IPR053159">
    <property type="entry name" value="Hybrid_Histidine_Kinase"/>
</dbReference>
<dbReference type="EMBL" id="CP165734">
    <property type="protein sequence ID" value="XDV55160.1"/>
    <property type="molecule type" value="Genomic_DNA"/>
</dbReference>
<dbReference type="GO" id="GO:0004672">
    <property type="term" value="F:protein kinase activity"/>
    <property type="evidence" value="ECO:0007669"/>
    <property type="project" value="InterPro"/>
</dbReference>
<proteinExistence type="predicted"/>
<dbReference type="PANTHER" id="PTHR43642:SF1">
    <property type="entry name" value="HYBRID SIGNAL TRANSDUCTION HISTIDINE KINASE G"/>
    <property type="match status" value="1"/>
</dbReference>
<dbReference type="PANTHER" id="PTHR43642">
    <property type="entry name" value="HYBRID SIGNAL TRANSDUCTION HISTIDINE KINASE G"/>
    <property type="match status" value="1"/>
</dbReference>
<dbReference type="InterPro" id="IPR041664">
    <property type="entry name" value="AAA_16"/>
</dbReference>
<evidence type="ECO:0000259" key="1">
    <source>
        <dbReference type="PROSITE" id="PS50011"/>
    </source>
</evidence>
<dbReference type="PROSITE" id="PS00108">
    <property type="entry name" value="PROTEIN_KINASE_ST"/>
    <property type="match status" value="1"/>
</dbReference>
<dbReference type="InterPro" id="IPR027417">
    <property type="entry name" value="P-loop_NTPase"/>
</dbReference>
<gene>
    <name evidence="2" type="ORF">AB8Z38_20240</name>
</gene>
<dbReference type="Pfam" id="PF13191">
    <property type="entry name" value="AAA_16"/>
    <property type="match status" value="1"/>
</dbReference>
<accession>A0AB39XAX2</accession>
<organism evidence="2">
    <name type="scientific">Bradyrhizobium sp. LLZ17</name>
    <dbReference type="NCBI Taxonomy" id="3239388"/>
    <lineage>
        <taxon>Bacteria</taxon>
        <taxon>Pseudomonadati</taxon>
        <taxon>Pseudomonadota</taxon>
        <taxon>Alphaproteobacteria</taxon>
        <taxon>Hyphomicrobiales</taxon>
        <taxon>Nitrobacteraceae</taxon>
        <taxon>Bradyrhizobium</taxon>
    </lineage>
</organism>
<dbReference type="InterPro" id="IPR008271">
    <property type="entry name" value="Ser/Thr_kinase_AS"/>
</dbReference>
<feature type="domain" description="Protein kinase" evidence="1">
    <location>
        <begin position="1"/>
        <end position="238"/>
    </location>
</feature>
<dbReference type="GO" id="GO:0005524">
    <property type="term" value="F:ATP binding"/>
    <property type="evidence" value="ECO:0007669"/>
    <property type="project" value="InterPro"/>
</dbReference>
<dbReference type="SUPFAM" id="SSF56112">
    <property type="entry name" value="Protein kinase-like (PK-like)"/>
    <property type="match status" value="1"/>
</dbReference>
<reference evidence="2" key="1">
    <citation type="submission" date="2024-08" db="EMBL/GenBank/DDBJ databases">
        <authorList>
            <person name="Chaddad Z."/>
            <person name="Lamrabet M."/>
            <person name="Bouhnik O."/>
            <person name="Alami S."/>
            <person name="Wipf D."/>
            <person name="Courty P.E."/>
            <person name="Missbah El Idrissi M."/>
        </authorList>
    </citation>
    <scope>NUCLEOTIDE SEQUENCE</scope>
    <source>
        <strain evidence="2">LLZ17</strain>
    </source>
</reference>
<dbReference type="SUPFAM" id="SSF52540">
    <property type="entry name" value="P-loop containing nucleoside triphosphate hydrolases"/>
    <property type="match status" value="1"/>
</dbReference>
<dbReference type="InterPro" id="IPR000719">
    <property type="entry name" value="Prot_kinase_dom"/>
</dbReference>
<dbReference type="SMART" id="SM00220">
    <property type="entry name" value="S_TKc"/>
    <property type="match status" value="1"/>
</dbReference>
<dbReference type="Pfam" id="PF00069">
    <property type="entry name" value="Pkinase"/>
    <property type="match status" value="1"/>
</dbReference>
<dbReference type="CDD" id="cd14014">
    <property type="entry name" value="STKc_PknB_like"/>
    <property type="match status" value="1"/>
</dbReference>